<feature type="domain" description="Exocyst complex subunit Exo70 C-terminal" evidence="5">
    <location>
        <begin position="984"/>
        <end position="1346"/>
    </location>
</feature>
<feature type="domain" description="FAD-binding" evidence="4">
    <location>
        <begin position="381"/>
        <end position="553"/>
    </location>
</feature>
<comment type="similarity">
    <text evidence="1">Belongs to the EXO70 family.</text>
</comment>
<dbReference type="GO" id="GO:0000145">
    <property type="term" value="C:exocyst"/>
    <property type="evidence" value="ECO:0007669"/>
    <property type="project" value="InterPro"/>
</dbReference>
<dbReference type="GO" id="GO:0005546">
    <property type="term" value="F:phosphatidylinositol-4,5-bisphosphate binding"/>
    <property type="evidence" value="ECO:0007669"/>
    <property type="project" value="InterPro"/>
</dbReference>
<accession>A0A9E7KB09</accession>
<protein>
    <submittedName>
        <fullName evidence="6">Exo70 exocyst complex subunit</fullName>
    </submittedName>
</protein>
<sequence length="1361" mass="151361">MPPADLQGSSAPFAFGALSILSFRRDQAPMDAYLHGHDAGGEQRELVAFQRQIADLFQDLASGGDDILSISWMRRLLDTFLMCQEEFRMILFGYRCPSDPVDRLVSDFFDRAVKALDICNAVRDGIEQIRQWRMHLEIVLAALGPQQRPLGEGQLRRAKKALIELAILMLDDKDAGSVLSHRNLSFGRNGGSSSSSSNDRSAHFRSRSWSISRSWSAARQLQAIGSNMAAPRGHEVIAMPVYTMSSVLLFVMWALVAAIPCQDRGLQVHFSIPRSFPWAAPITSLHERIMEESKKKDRKNSVGLLKEIHHIEECVHHLLDLMDAVGFPMAEDTEAELRQGVQELAQVCEALKEGLDPLERQLREVFLRIVRSRSEREEQHEVVIVGAGIAGLATAVALKIVGLQTLVLERSPELRATGAAIGLSSNAWRALDVLGVAHKLLPSCPTVPKALVTDLPTGSTQAVPFTRSQRGDTATRIVHRKDLLETLAEELKPGTIRFSSKITSIDQEASSSVTVVHLDDGSVVKAKVLIGCDGVHSVVARWLGLSEPVHSGRSAVRGLAVFPEGHGLKNGAVQYVVENEMARDPELILEEVTEKLAIDFPPEFQMVVRHVDLATLSWAPLLFRLPWDVLLNPSHKGCVTVAGDAMHPMTPDMAQGGCAALEDAIVLARNLAGARSRGQLAAGLESYVRERRWRAAWLIAASYFSGWVQQGGNAGLWRPAVEWFRRNIYYKFLYSMIFDAVHQYDCNAEEPQASFFSISEDIDVFLTVLLSVEEDGRDESREPPDIPEPTVERFVTLLEKEIGRYEIGEAKWCSDNDEFPLLDAIGRVSKLTAAVTRFSSDTKYNQAMNRAGGVLHHAMCFLEDEFHSLLQDPRAKHDAGNSSLKAKRQPSFSLNHDPDRSVRPSSESMSGESRPPYTPETMERLHGIADTMISAGYDIECCQLFAIARHNAFEAGLPSLGFDKVSIEDVLKMAWESLESEIATWIKAFRHTITASFSAERDLCEAVFAGHPAVSDRLFRRLARGATVQLITFAEAVAMTKRSAEKLFKVLDIYEALRDVTPAVDALLPEGAEQDESIIADPKAEIASVRCRLGEAAVGIFCELESSIKADSSKTPVPGGAVHPLTRYVMNYLKYACEYKNTLEQDVEAARRGGSDRNRSNGEGHNPFAAQLMEAMNLLHSNLESKSRLYKDQGLCNIFLMNNGRYIAKKVKGSPEIHQLLGETWYRKRSSELRQYHKNYQRETWSRVLACLRDDGLQAKGSVAKPVLKERFKSFNAMIEETHKAQSSWVVSDEQLQSELRVSVSAVVVPAYRSFLGRFSQYLDPGRQTEKYIKFGPDDLENLIDELFDGNPSSTASKRRP</sequence>
<feature type="region of interest" description="Disordered" evidence="3">
    <location>
        <begin position="874"/>
        <end position="920"/>
    </location>
</feature>
<dbReference type="SUPFAM" id="SSF74788">
    <property type="entry name" value="Cullin repeat-like"/>
    <property type="match status" value="1"/>
</dbReference>
<dbReference type="InterPro" id="IPR036188">
    <property type="entry name" value="FAD/NAD-bd_sf"/>
</dbReference>
<dbReference type="Pfam" id="PF01494">
    <property type="entry name" value="FAD_binding_3"/>
    <property type="match status" value="2"/>
</dbReference>
<dbReference type="Gene3D" id="3.50.50.60">
    <property type="entry name" value="FAD/NAD(P)-binding domain"/>
    <property type="match status" value="1"/>
</dbReference>
<evidence type="ECO:0000256" key="3">
    <source>
        <dbReference type="SAM" id="MobiDB-lite"/>
    </source>
</evidence>
<dbReference type="Pfam" id="PF03081">
    <property type="entry name" value="Exo70_C"/>
    <property type="match status" value="1"/>
</dbReference>
<evidence type="ECO:0000256" key="1">
    <source>
        <dbReference type="ARBA" id="ARBA00006756"/>
    </source>
</evidence>
<name>A0A9E7KB09_9LILI</name>
<dbReference type="PANTHER" id="PTHR12542:SF127">
    <property type="entry name" value="EXOCYST COMPLEX COMPONENT EXO70C1"/>
    <property type="match status" value="1"/>
</dbReference>
<dbReference type="InterPro" id="IPR016159">
    <property type="entry name" value="Cullin_repeat-like_dom_sf"/>
</dbReference>
<dbReference type="GO" id="GO:0006887">
    <property type="term" value="P:exocytosis"/>
    <property type="evidence" value="ECO:0007669"/>
    <property type="project" value="InterPro"/>
</dbReference>
<dbReference type="InterPro" id="IPR002938">
    <property type="entry name" value="FAD-bd"/>
</dbReference>
<dbReference type="SUPFAM" id="SSF51905">
    <property type="entry name" value="FAD/NAD(P)-binding domain"/>
    <property type="match status" value="1"/>
</dbReference>
<organism evidence="6 7">
    <name type="scientific">Musa troglodytarum</name>
    <name type="common">fe'i banana</name>
    <dbReference type="NCBI Taxonomy" id="320322"/>
    <lineage>
        <taxon>Eukaryota</taxon>
        <taxon>Viridiplantae</taxon>
        <taxon>Streptophyta</taxon>
        <taxon>Embryophyta</taxon>
        <taxon>Tracheophyta</taxon>
        <taxon>Spermatophyta</taxon>
        <taxon>Magnoliopsida</taxon>
        <taxon>Liliopsida</taxon>
        <taxon>Zingiberales</taxon>
        <taxon>Musaceae</taxon>
        <taxon>Musa</taxon>
    </lineage>
</organism>
<dbReference type="InterPro" id="IPR004140">
    <property type="entry name" value="Exo70"/>
</dbReference>
<dbReference type="Proteomes" id="UP001055439">
    <property type="component" value="Chromosome 6"/>
</dbReference>
<keyword evidence="7" id="KW-1185">Reference proteome</keyword>
<dbReference type="InterPro" id="IPR008511">
    <property type="entry name" value="ROH1-like"/>
</dbReference>
<dbReference type="PRINTS" id="PR00420">
    <property type="entry name" value="RNGMNOXGNASE"/>
</dbReference>
<evidence type="ECO:0000259" key="5">
    <source>
        <dbReference type="Pfam" id="PF03081"/>
    </source>
</evidence>
<evidence type="ECO:0000313" key="7">
    <source>
        <dbReference type="Proteomes" id="UP001055439"/>
    </source>
</evidence>
<keyword evidence="2" id="KW-0813">Transport</keyword>
<evidence type="ECO:0000313" key="6">
    <source>
        <dbReference type="EMBL" id="URE13508.1"/>
    </source>
</evidence>
<dbReference type="OrthoDB" id="1922221at2759"/>
<evidence type="ECO:0000259" key="4">
    <source>
        <dbReference type="Pfam" id="PF01494"/>
    </source>
</evidence>
<dbReference type="InterPro" id="IPR046364">
    <property type="entry name" value="Exo70_C"/>
</dbReference>
<dbReference type="EMBL" id="CP097508">
    <property type="protein sequence ID" value="URE13508.1"/>
    <property type="molecule type" value="Genomic_DNA"/>
</dbReference>
<dbReference type="GO" id="GO:0071949">
    <property type="term" value="F:FAD binding"/>
    <property type="evidence" value="ECO:0007669"/>
    <property type="project" value="InterPro"/>
</dbReference>
<gene>
    <name evidence="6" type="ORF">MUK42_23062</name>
</gene>
<dbReference type="PANTHER" id="PTHR12542">
    <property type="entry name" value="EXOCYST COMPLEX PROTEIN EXO70"/>
    <property type="match status" value="1"/>
</dbReference>
<evidence type="ECO:0000256" key="2">
    <source>
        <dbReference type="ARBA" id="ARBA00022448"/>
    </source>
</evidence>
<reference evidence="6" key="1">
    <citation type="submission" date="2022-05" db="EMBL/GenBank/DDBJ databases">
        <title>The Musa troglodytarum L. genome provides insights into the mechanism of non-climacteric behaviour and enrichment of carotenoids.</title>
        <authorList>
            <person name="Wang J."/>
        </authorList>
    </citation>
    <scope>NUCLEOTIDE SEQUENCE</scope>
    <source>
        <tissue evidence="6">Leaf</tissue>
    </source>
</reference>
<feature type="compositionally biased region" description="Polar residues" evidence="3">
    <location>
        <begin position="880"/>
        <end position="894"/>
    </location>
</feature>
<feature type="domain" description="FAD-binding" evidence="4">
    <location>
        <begin position="631"/>
        <end position="698"/>
    </location>
</feature>
<proteinExistence type="inferred from homology"/>
<dbReference type="Gene3D" id="1.20.1280.170">
    <property type="entry name" value="Exocyst complex component Exo70"/>
    <property type="match status" value="1"/>
</dbReference>
<dbReference type="Pfam" id="PF05633">
    <property type="entry name" value="ROH1-like"/>
    <property type="match status" value="1"/>
</dbReference>